<comment type="caution">
    <text evidence="1">The sequence shown here is derived from an EMBL/GenBank/DDBJ whole genome shotgun (WGS) entry which is preliminary data.</text>
</comment>
<evidence type="ECO:0000313" key="1">
    <source>
        <dbReference type="EMBL" id="PKI79027.1"/>
    </source>
</evidence>
<reference evidence="1 2" key="1">
    <citation type="submission" date="2017-11" db="EMBL/GenBank/DDBJ databases">
        <title>De-novo sequencing of pomegranate (Punica granatum L.) genome.</title>
        <authorList>
            <person name="Akparov Z."/>
            <person name="Amiraslanov A."/>
            <person name="Hajiyeva S."/>
            <person name="Abbasov M."/>
            <person name="Kaur K."/>
            <person name="Hamwieh A."/>
            <person name="Solovyev V."/>
            <person name="Salamov A."/>
            <person name="Braich B."/>
            <person name="Kosarev P."/>
            <person name="Mahmoud A."/>
            <person name="Hajiyev E."/>
            <person name="Babayeva S."/>
            <person name="Izzatullayeva V."/>
            <person name="Mammadov A."/>
            <person name="Mammadov A."/>
            <person name="Sharifova S."/>
            <person name="Ojaghi J."/>
            <person name="Eynullazada K."/>
            <person name="Bayramov B."/>
            <person name="Abdulazimova A."/>
            <person name="Shahmuradov I."/>
        </authorList>
    </citation>
    <scope>NUCLEOTIDE SEQUENCE [LARGE SCALE GENOMIC DNA]</scope>
    <source>
        <strain evidence="2">cv. AG2017</strain>
        <tissue evidence="1">Leaf</tissue>
    </source>
</reference>
<protein>
    <submittedName>
        <fullName evidence="1">Uncharacterized protein</fullName>
    </submittedName>
</protein>
<gene>
    <name evidence="1" type="ORF">CRG98_000570</name>
</gene>
<organism evidence="1 2">
    <name type="scientific">Punica granatum</name>
    <name type="common">Pomegranate</name>
    <dbReference type="NCBI Taxonomy" id="22663"/>
    <lineage>
        <taxon>Eukaryota</taxon>
        <taxon>Viridiplantae</taxon>
        <taxon>Streptophyta</taxon>
        <taxon>Embryophyta</taxon>
        <taxon>Tracheophyta</taxon>
        <taxon>Spermatophyta</taxon>
        <taxon>Magnoliopsida</taxon>
        <taxon>eudicotyledons</taxon>
        <taxon>Gunneridae</taxon>
        <taxon>Pentapetalae</taxon>
        <taxon>rosids</taxon>
        <taxon>malvids</taxon>
        <taxon>Myrtales</taxon>
        <taxon>Lythraceae</taxon>
        <taxon>Punica</taxon>
    </lineage>
</organism>
<accession>A0A2I0LEC1</accession>
<evidence type="ECO:0000313" key="2">
    <source>
        <dbReference type="Proteomes" id="UP000233551"/>
    </source>
</evidence>
<proteinExistence type="predicted"/>
<keyword evidence="2" id="KW-1185">Reference proteome</keyword>
<dbReference type="AlphaFoldDB" id="A0A2I0LEC1"/>
<dbReference type="Proteomes" id="UP000233551">
    <property type="component" value="Unassembled WGS sequence"/>
</dbReference>
<name>A0A2I0LEC1_PUNGR</name>
<sequence length="153" mass="17326">MPATSSTRGPNQQCRWSLAWWLPLEPWDCYVLWPSYGVSSGLKLAWLLEFKDVIAGVNSEVVRQLTAGWENVARLRPPAASICNVLIRNWQRETRSPGEQELGGYRDRLENRAEVDLSKSAKIPRVDDSGNDYWKMSDGILQTLSSTCERAQA</sequence>
<dbReference type="EMBL" id="PGOL01000020">
    <property type="protein sequence ID" value="PKI79027.1"/>
    <property type="molecule type" value="Genomic_DNA"/>
</dbReference>